<dbReference type="GO" id="GO:0008897">
    <property type="term" value="F:holo-[acyl-carrier-protein] synthase activity"/>
    <property type="evidence" value="ECO:0007669"/>
    <property type="project" value="InterPro"/>
</dbReference>
<evidence type="ECO:0000259" key="2">
    <source>
        <dbReference type="Pfam" id="PF01648"/>
    </source>
</evidence>
<evidence type="ECO:0000313" key="3">
    <source>
        <dbReference type="EMBL" id="OIR04490.1"/>
    </source>
</evidence>
<dbReference type="GO" id="GO:0000287">
    <property type="term" value="F:magnesium ion binding"/>
    <property type="evidence" value="ECO:0007669"/>
    <property type="project" value="InterPro"/>
</dbReference>
<name>A0A1J5S8N3_9ZZZZ</name>
<keyword evidence="1" id="KW-0808">Transferase</keyword>
<comment type="caution">
    <text evidence="3">The sequence shown here is derived from an EMBL/GenBank/DDBJ whole genome shotgun (WGS) entry which is preliminary data.</text>
</comment>
<dbReference type="Gene3D" id="3.90.470.20">
    <property type="entry name" value="4'-phosphopantetheinyl transferase domain"/>
    <property type="match status" value="2"/>
</dbReference>
<dbReference type="EMBL" id="MLJW01000057">
    <property type="protein sequence ID" value="OIR04490.1"/>
    <property type="molecule type" value="Genomic_DNA"/>
</dbReference>
<protein>
    <recommendedName>
        <fullName evidence="2">4'-phosphopantetheinyl transferase domain-containing protein</fullName>
    </recommendedName>
</protein>
<organism evidence="3">
    <name type="scientific">mine drainage metagenome</name>
    <dbReference type="NCBI Taxonomy" id="410659"/>
    <lineage>
        <taxon>unclassified sequences</taxon>
        <taxon>metagenomes</taxon>
        <taxon>ecological metagenomes</taxon>
    </lineage>
</organism>
<sequence>MVYAWPASASQVKLEQGLLILKVQTLPSMPRTEIRQQARKALKEALAMLLDYPVTEIEFESQPGQAIQLLHPKLNIGLSISHDHGMSLVAINMNGKIGVDLMTLNSSPAINEIHTLATDYLGDKTAEYIAQLPSALQQEAFAKEWTALEARIKCNGEALAEWNIVKINLANINSRALEMPKGYVATVAFSTSPTSSL</sequence>
<dbReference type="AlphaFoldDB" id="A0A1J5S8N3"/>
<dbReference type="InterPro" id="IPR037143">
    <property type="entry name" value="4-PPantetheinyl_Trfase_dom_sf"/>
</dbReference>
<proteinExistence type="predicted"/>
<accession>A0A1J5S8N3</accession>
<feature type="domain" description="4'-phosphopantetheinyl transferase" evidence="2">
    <location>
        <begin position="97"/>
        <end position="170"/>
    </location>
</feature>
<gene>
    <name evidence="3" type="ORF">GALL_134240</name>
</gene>
<dbReference type="SUPFAM" id="SSF56214">
    <property type="entry name" value="4'-phosphopantetheinyl transferase"/>
    <property type="match status" value="1"/>
</dbReference>
<reference evidence="3" key="1">
    <citation type="submission" date="2016-10" db="EMBL/GenBank/DDBJ databases">
        <title>Sequence of Gallionella enrichment culture.</title>
        <authorList>
            <person name="Poehlein A."/>
            <person name="Muehling M."/>
            <person name="Daniel R."/>
        </authorList>
    </citation>
    <scope>NUCLEOTIDE SEQUENCE</scope>
</reference>
<dbReference type="InterPro" id="IPR008278">
    <property type="entry name" value="4-PPantetheinyl_Trfase_dom"/>
</dbReference>
<evidence type="ECO:0000256" key="1">
    <source>
        <dbReference type="ARBA" id="ARBA00022679"/>
    </source>
</evidence>
<dbReference type="Pfam" id="PF01648">
    <property type="entry name" value="ACPS"/>
    <property type="match status" value="1"/>
</dbReference>